<keyword evidence="4" id="KW-0342">GTP-binding</keyword>
<keyword evidence="7" id="KW-0418">Kinase</keyword>
<proteinExistence type="inferred from homology"/>
<keyword evidence="2" id="KW-0547">Nucleotide-binding</keyword>
<keyword evidence="7" id="KW-0808">Transferase</keyword>
<protein>
    <submittedName>
        <fullName evidence="7">Putative periplasmic protein kinase ArgK and related GTPases of G3E family</fullName>
    </submittedName>
</protein>
<gene>
    <name evidence="7" type="ORF">MNBD_ACTINO02-295</name>
</gene>
<feature type="domain" description="AAA+ ATPase" evidence="6">
    <location>
        <begin position="47"/>
        <end position="191"/>
    </location>
</feature>
<dbReference type="GO" id="GO:0016301">
    <property type="term" value="F:kinase activity"/>
    <property type="evidence" value="ECO:0007669"/>
    <property type="project" value="UniProtKB-KW"/>
</dbReference>
<evidence type="ECO:0000256" key="2">
    <source>
        <dbReference type="ARBA" id="ARBA00022741"/>
    </source>
</evidence>
<dbReference type="NCBIfam" id="TIGR00750">
    <property type="entry name" value="lao"/>
    <property type="match status" value="1"/>
</dbReference>
<dbReference type="Gene3D" id="3.40.50.300">
    <property type="entry name" value="P-loop containing nucleotide triphosphate hydrolases"/>
    <property type="match status" value="1"/>
</dbReference>
<dbReference type="Pfam" id="PF03308">
    <property type="entry name" value="MeaB"/>
    <property type="match status" value="1"/>
</dbReference>
<comment type="similarity">
    <text evidence="1">Belongs to the SIMIBI class G3E GTPase family. ArgK/MeaB subfamily.</text>
</comment>
<dbReference type="EMBL" id="UOEK01000100">
    <property type="protein sequence ID" value="VAV96451.1"/>
    <property type="molecule type" value="Genomic_DNA"/>
</dbReference>
<dbReference type="SMART" id="SM00382">
    <property type="entry name" value="AAA"/>
    <property type="match status" value="1"/>
</dbReference>
<evidence type="ECO:0000256" key="1">
    <source>
        <dbReference type="ARBA" id="ARBA00009625"/>
    </source>
</evidence>
<dbReference type="CDD" id="cd03114">
    <property type="entry name" value="MMAA-like"/>
    <property type="match status" value="1"/>
</dbReference>
<sequence>MKRDQGSYEAGFAEQNRRVLGAAISAVESDRADAPAVLAAVYGRTGKAHVVGVTGPPGAGKSTLVNALIGECRRAGQTVAVIAVDPSSPFGGGALLGDRIRMSEHALDQGVFIRSVASRGHLGGLSRATARVVDILDSFGFDTVIVETVGTGQAEIDIMHLAQTVIMVAAPGFGSEVQAIKAGILEIADIFVVNKADTQAAFKTERILHEALGAVSETGWQQPIIPTVAIANTGVPELFEKIREHRAQLSTRDVAGAATARAKRQLAAAAAEIAANRVFEHGAVDDLADQLLSGGLELRAAAEAALELMSSPPVTR</sequence>
<evidence type="ECO:0000259" key="6">
    <source>
        <dbReference type="SMART" id="SM00382"/>
    </source>
</evidence>
<dbReference type="GO" id="GO:0005525">
    <property type="term" value="F:GTP binding"/>
    <property type="evidence" value="ECO:0007669"/>
    <property type="project" value="UniProtKB-KW"/>
</dbReference>
<accession>A0A3B0RZI5</accession>
<dbReference type="PANTHER" id="PTHR43087:SF1">
    <property type="entry name" value="LAO_AO TRANSPORT SYSTEM ATPASE"/>
    <property type="match status" value="1"/>
</dbReference>
<evidence type="ECO:0000256" key="4">
    <source>
        <dbReference type="ARBA" id="ARBA00023134"/>
    </source>
</evidence>
<dbReference type="InterPro" id="IPR052040">
    <property type="entry name" value="GTPase/Isobutyryl-CoA_mutase"/>
</dbReference>
<reference evidence="7" key="1">
    <citation type="submission" date="2018-06" db="EMBL/GenBank/DDBJ databases">
        <authorList>
            <person name="Zhirakovskaya E."/>
        </authorList>
    </citation>
    <scope>NUCLEOTIDE SEQUENCE</scope>
</reference>
<evidence type="ECO:0000256" key="3">
    <source>
        <dbReference type="ARBA" id="ARBA00022801"/>
    </source>
</evidence>
<evidence type="ECO:0000256" key="5">
    <source>
        <dbReference type="ARBA" id="ARBA00023186"/>
    </source>
</evidence>
<evidence type="ECO:0000313" key="7">
    <source>
        <dbReference type="EMBL" id="VAV96451.1"/>
    </source>
</evidence>
<dbReference type="PANTHER" id="PTHR43087">
    <property type="entry name" value="LYSINE/ARGININE/ORNITHINE TRANSPORT SYSTEM KINASE"/>
    <property type="match status" value="1"/>
</dbReference>
<keyword evidence="5" id="KW-0143">Chaperone</keyword>
<name>A0A3B0RZI5_9ZZZZ</name>
<keyword evidence="3" id="KW-0378">Hydrolase</keyword>
<dbReference type="AlphaFoldDB" id="A0A3B0RZI5"/>
<dbReference type="InterPro" id="IPR003593">
    <property type="entry name" value="AAA+_ATPase"/>
</dbReference>
<dbReference type="InterPro" id="IPR005129">
    <property type="entry name" value="GTPase_ArgK"/>
</dbReference>
<organism evidence="7">
    <name type="scientific">hydrothermal vent metagenome</name>
    <dbReference type="NCBI Taxonomy" id="652676"/>
    <lineage>
        <taxon>unclassified sequences</taxon>
        <taxon>metagenomes</taxon>
        <taxon>ecological metagenomes</taxon>
    </lineage>
</organism>
<dbReference type="GO" id="GO:0003924">
    <property type="term" value="F:GTPase activity"/>
    <property type="evidence" value="ECO:0007669"/>
    <property type="project" value="InterPro"/>
</dbReference>
<dbReference type="InterPro" id="IPR027417">
    <property type="entry name" value="P-loop_NTPase"/>
</dbReference>
<dbReference type="SUPFAM" id="SSF52540">
    <property type="entry name" value="P-loop containing nucleoside triphosphate hydrolases"/>
    <property type="match status" value="1"/>
</dbReference>